<proteinExistence type="predicted"/>
<keyword evidence="2" id="KW-0201">Cytochrome c-type biogenesis</keyword>
<dbReference type="Proteomes" id="UP000264062">
    <property type="component" value="Unassembled WGS sequence"/>
</dbReference>
<dbReference type="InterPro" id="IPR036249">
    <property type="entry name" value="Thioredoxin-like_sf"/>
</dbReference>
<dbReference type="InterPro" id="IPR050553">
    <property type="entry name" value="Thioredoxin_ResA/DsbE_sf"/>
</dbReference>
<keyword evidence="4" id="KW-0676">Redox-active center</keyword>
<evidence type="ECO:0000256" key="2">
    <source>
        <dbReference type="ARBA" id="ARBA00022748"/>
    </source>
</evidence>
<keyword evidence="5" id="KW-0732">Signal</keyword>
<dbReference type="Pfam" id="PF00578">
    <property type="entry name" value="AhpC-TSA"/>
    <property type="match status" value="1"/>
</dbReference>
<sequence length="172" mass="19301">MKKKYAVIIFLLILVLIASCAPSPKEEAKEEPKGNLFLERTWMEALDGETLSLKEFEGNVVIIDFWASWCGPCRASIPFYMKMYDKYASQGLTVIGVNVNETKEEIESFVSESGMNYTMAFFNDDLNAVYKVTGIPAVFIFDKKGNKVANFTGYSSESDAKIEEIIISELGK</sequence>
<dbReference type="GO" id="GO:0017004">
    <property type="term" value="P:cytochrome complex assembly"/>
    <property type="evidence" value="ECO:0007669"/>
    <property type="project" value="UniProtKB-KW"/>
</dbReference>
<organism evidence="7 8">
    <name type="scientific">candidate division WOR-3 bacterium</name>
    <dbReference type="NCBI Taxonomy" id="2052148"/>
    <lineage>
        <taxon>Bacteria</taxon>
        <taxon>Bacteria division WOR-3</taxon>
    </lineage>
</organism>
<dbReference type="EMBL" id="DMZY01000125">
    <property type="protein sequence ID" value="HAV92377.1"/>
    <property type="molecule type" value="Genomic_DNA"/>
</dbReference>
<dbReference type="InterPro" id="IPR013766">
    <property type="entry name" value="Thioredoxin_domain"/>
</dbReference>
<dbReference type="GO" id="GO:0016209">
    <property type="term" value="F:antioxidant activity"/>
    <property type="evidence" value="ECO:0007669"/>
    <property type="project" value="InterPro"/>
</dbReference>
<dbReference type="PRINTS" id="PR00421">
    <property type="entry name" value="THIOREDOXIN"/>
</dbReference>
<dbReference type="InterPro" id="IPR017937">
    <property type="entry name" value="Thioredoxin_CS"/>
</dbReference>
<dbReference type="Gene3D" id="3.40.30.10">
    <property type="entry name" value="Glutaredoxin"/>
    <property type="match status" value="1"/>
</dbReference>
<dbReference type="PANTHER" id="PTHR42852">
    <property type="entry name" value="THIOL:DISULFIDE INTERCHANGE PROTEIN DSBE"/>
    <property type="match status" value="1"/>
</dbReference>
<evidence type="ECO:0000256" key="5">
    <source>
        <dbReference type="SAM" id="SignalP"/>
    </source>
</evidence>
<dbReference type="PROSITE" id="PS51352">
    <property type="entry name" value="THIOREDOXIN_2"/>
    <property type="match status" value="1"/>
</dbReference>
<protein>
    <recommendedName>
        <fullName evidence="6">Thioredoxin domain-containing protein</fullName>
    </recommendedName>
</protein>
<accession>A0A350HA11</accession>
<dbReference type="PROSITE" id="PS00194">
    <property type="entry name" value="THIOREDOXIN_1"/>
    <property type="match status" value="1"/>
</dbReference>
<comment type="caution">
    <text evidence="7">The sequence shown here is derived from an EMBL/GenBank/DDBJ whole genome shotgun (WGS) entry which is preliminary data.</text>
</comment>
<dbReference type="AlphaFoldDB" id="A0A350HA11"/>
<dbReference type="PANTHER" id="PTHR42852:SF6">
    <property type="entry name" value="THIOL:DISULFIDE INTERCHANGE PROTEIN DSBE"/>
    <property type="match status" value="1"/>
</dbReference>
<dbReference type="SUPFAM" id="SSF52833">
    <property type="entry name" value="Thioredoxin-like"/>
    <property type="match status" value="1"/>
</dbReference>
<dbReference type="GO" id="GO:0016491">
    <property type="term" value="F:oxidoreductase activity"/>
    <property type="evidence" value="ECO:0007669"/>
    <property type="project" value="InterPro"/>
</dbReference>
<evidence type="ECO:0000256" key="1">
    <source>
        <dbReference type="ARBA" id="ARBA00004196"/>
    </source>
</evidence>
<dbReference type="CDD" id="cd02966">
    <property type="entry name" value="TlpA_like_family"/>
    <property type="match status" value="1"/>
</dbReference>
<feature type="chain" id="PRO_5016642886" description="Thioredoxin domain-containing protein" evidence="5">
    <location>
        <begin position="21"/>
        <end position="172"/>
    </location>
</feature>
<evidence type="ECO:0000313" key="7">
    <source>
        <dbReference type="EMBL" id="HAV92377.1"/>
    </source>
</evidence>
<name>A0A350HA11_UNCW3</name>
<gene>
    <name evidence="7" type="ORF">DCW38_04265</name>
</gene>
<dbReference type="PROSITE" id="PS51257">
    <property type="entry name" value="PROKAR_LIPOPROTEIN"/>
    <property type="match status" value="1"/>
</dbReference>
<evidence type="ECO:0000259" key="6">
    <source>
        <dbReference type="PROSITE" id="PS51352"/>
    </source>
</evidence>
<keyword evidence="3" id="KW-1015">Disulfide bond</keyword>
<evidence type="ECO:0000313" key="8">
    <source>
        <dbReference type="Proteomes" id="UP000264062"/>
    </source>
</evidence>
<comment type="subcellular location">
    <subcellularLocation>
        <location evidence="1">Cell envelope</location>
    </subcellularLocation>
</comment>
<evidence type="ECO:0000256" key="4">
    <source>
        <dbReference type="ARBA" id="ARBA00023284"/>
    </source>
</evidence>
<dbReference type="InterPro" id="IPR000866">
    <property type="entry name" value="AhpC/TSA"/>
</dbReference>
<feature type="domain" description="Thioredoxin" evidence="6">
    <location>
        <begin position="15"/>
        <end position="171"/>
    </location>
</feature>
<feature type="signal peptide" evidence="5">
    <location>
        <begin position="1"/>
        <end position="20"/>
    </location>
</feature>
<evidence type="ECO:0000256" key="3">
    <source>
        <dbReference type="ARBA" id="ARBA00023157"/>
    </source>
</evidence>
<dbReference type="GO" id="GO:0030313">
    <property type="term" value="C:cell envelope"/>
    <property type="evidence" value="ECO:0007669"/>
    <property type="project" value="UniProtKB-SubCell"/>
</dbReference>
<reference evidence="7 8" key="1">
    <citation type="journal article" date="2018" name="Nat. Biotechnol.">
        <title>A standardized bacterial taxonomy based on genome phylogeny substantially revises the tree of life.</title>
        <authorList>
            <person name="Parks D.H."/>
            <person name="Chuvochina M."/>
            <person name="Waite D.W."/>
            <person name="Rinke C."/>
            <person name="Skarshewski A."/>
            <person name="Chaumeil P.A."/>
            <person name="Hugenholtz P."/>
        </authorList>
    </citation>
    <scope>NUCLEOTIDE SEQUENCE [LARGE SCALE GENOMIC DNA]</scope>
    <source>
        <strain evidence="7">UBA9956</strain>
    </source>
</reference>